<sequence>MKMIKFSRYVVLGAALAVVTGCNDAKLSTIDNGVYIAEAAPSNTFSQQIEAQLVDEGDVIKTLTVRLVRAIDQDVTVTLDIDQQLIDEYNQQHEASYELLPEEFRSFERTVTIPAGEVSAPVINLTIKPFTTPNNEAYAIPVRITSVAGPIGLVGNANHILYLLTSPNKQKAVVLKSANKTSLNFKNEIPVTQWTIEYWIKFDNTTGRPTGDWVGPANIAFRRLIFADNSAPISFNGVLLRYWADGAKKIAPCLQCQLDGNYFDSEEFWYPDIWYHIAYTYDGSTISLYKDGTLNNSKADSRDFTFNNISLAQSFGWNMQVELAQIRLWSKCLTENAIQEGMSRQISGDSDGLIGYWKCDEGKGNVLKDNSPNGNDITLTGIPAWSEQYNFYHPND</sequence>
<dbReference type="EMBL" id="CZAP01000013">
    <property type="protein sequence ID" value="CUP81207.1"/>
    <property type="molecule type" value="Genomic_DNA"/>
</dbReference>
<organism evidence="5 9">
    <name type="scientific">Bacteroides thetaiotaomicron</name>
    <dbReference type="NCBI Taxonomy" id="818"/>
    <lineage>
        <taxon>Bacteria</taxon>
        <taxon>Pseudomonadati</taxon>
        <taxon>Bacteroidota</taxon>
        <taxon>Bacteroidia</taxon>
        <taxon>Bacteroidales</taxon>
        <taxon>Bacteroidaceae</taxon>
        <taxon>Bacteroides</taxon>
    </lineage>
</organism>
<feature type="domain" description="BT-3987-like N-terminal" evidence="1">
    <location>
        <begin position="31"/>
        <end position="150"/>
    </location>
</feature>
<dbReference type="EMBL" id="CP083680">
    <property type="protein sequence ID" value="UYU66789.1"/>
    <property type="molecule type" value="Genomic_DNA"/>
</dbReference>
<evidence type="ECO:0000313" key="10">
    <source>
        <dbReference type="Proteomes" id="UP000436858"/>
    </source>
</evidence>
<dbReference type="EMBL" id="CP083681">
    <property type="protein sequence ID" value="UYU69920.1"/>
    <property type="molecule type" value="Genomic_DNA"/>
</dbReference>
<dbReference type="GO" id="GO:0005975">
    <property type="term" value="P:carbohydrate metabolic process"/>
    <property type="evidence" value="ECO:0007669"/>
    <property type="project" value="UniProtKB-ARBA"/>
</dbReference>
<evidence type="ECO:0000313" key="11">
    <source>
        <dbReference type="Proteomes" id="UP000460317"/>
    </source>
</evidence>
<evidence type="ECO:0000259" key="1">
    <source>
        <dbReference type="Pfam" id="PF08522"/>
    </source>
</evidence>
<proteinExistence type="predicted"/>
<evidence type="ECO:0000313" key="2">
    <source>
        <dbReference type="EMBL" id="CUP81207.1"/>
    </source>
</evidence>
<evidence type="ECO:0000313" key="12">
    <source>
        <dbReference type="Proteomes" id="UP001156218"/>
    </source>
</evidence>
<reference evidence="6 12" key="4">
    <citation type="submission" date="2021-06" db="EMBL/GenBank/DDBJ databases">
        <title>Interrogation of the integrated mobile genetic elements in gut-associated Bacteroides with a consensus prediction approach.</title>
        <authorList>
            <person name="Campbell D.E."/>
            <person name="Leigh J.R."/>
            <person name="Kim T."/>
            <person name="England W."/>
            <person name="Whitaker R.J."/>
            <person name="Degnan P.H."/>
        </authorList>
    </citation>
    <scope>NUCLEOTIDE SEQUENCE</scope>
    <source>
        <strain evidence="7">VPI-BTDOT2</strain>
        <strain evidence="6 12">WAL8669</strain>
    </source>
</reference>
<dbReference type="PROSITE" id="PS51257">
    <property type="entry name" value="PROKAR_LIPOPROTEIN"/>
    <property type="match status" value="1"/>
</dbReference>
<dbReference type="Proteomes" id="UP000283616">
    <property type="component" value="Unassembled WGS sequence"/>
</dbReference>
<evidence type="ECO:0000313" key="4">
    <source>
        <dbReference type="EMBL" id="KAB4477689.1"/>
    </source>
</evidence>
<dbReference type="InterPro" id="IPR013728">
    <property type="entry name" value="BT_3987-like_N"/>
</dbReference>
<dbReference type="PATRIC" id="fig|818.23.peg.4670"/>
<dbReference type="OMA" id="PANIAFR"/>
<dbReference type="GeneID" id="60924924"/>
<dbReference type="KEGG" id="btho:Btheta7330_04535"/>
<evidence type="ECO:0000313" key="8">
    <source>
        <dbReference type="Proteomes" id="UP000095576"/>
    </source>
</evidence>
<evidence type="ECO:0000313" key="9">
    <source>
        <dbReference type="Proteomes" id="UP000283616"/>
    </source>
</evidence>
<accession>A0A0P0EWW6</accession>
<dbReference type="Pfam" id="PF08522">
    <property type="entry name" value="BT_3987-like_N"/>
    <property type="match status" value="1"/>
</dbReference>
<protein>
    <submittedName>
        <fullName evidence="5">DUF1735 domain-containing protein</fullName>
    </submittedName>
    <submittedName>
        <fullName evidence="2">Patatin-like protein</fullName>
    </submittedName>
</protein>
<name>A0A0P0EWW6_BACT4</name>
<dbReference type="RefSeq" id="WP_008762691.1">
    <property type="nucleotide sequence ID" value="NZ_BAABXH010000002.1"/>
</dbReference>
<dbReference type="SUPFAM" id="SSF49899">
    <property type="entry name" value="Concanavalin A-like lectins/glucanases"/>
    <property type="match status" value="1"/>
</dbReference>
<dbReference type="Proteomes" id="UP000460317">
    <property type="component" value="Unassembled WGS sequence"/>
</dbReference>
<dbReference type="EMBL" id="WCSB01000006">
    <property type="protein sequence ID" value="KAB4453141.1"/>
    <property type="molecule type" value="Genomic_DNA"/>
</dbReference>
<dbReference type="AlphaFoldDB" id="A0A0P0EWW6"/>
<dbReference type="InterPro" id="IPR013320">
    <property type="entry name" value="ConA-like_dom_sf"/>
</dbReference>
<dbReference type="Proteomes" id="UP000095576">
    <property type="component" value="Unassembled WGS sequence"/>
</dbReference>
<dbReference type="Pfam" id="PF13385">
    <property type="entry name" value="Laminin_G_3"/>
    <property type="match status" value="1"/>
</dbReference>
<dbReference type="Gene3D" id="2.60.40.1740">
    <property type="entry name" value="hypothetical protein (bacova_03559)"/>
    <property type="match status" value="1"/>
</dbReference>
<dbReference type="Proteomes" id="UP001156216">
    <property type="component" value="Chromosome"/>
</dbReference>
<dbReference type="GO" id="GO:0004553">
    <property type="term" value="F:hydrolase activity, hydrolyzing O-glycosyl compounds"/>
    <property type="evidence" value="ECO:0007669"/>
    <property type="project" value="UniProtKB-ARBA"/>
</dbReference>
<dbReference type="Gene3D" id="2.60.120.200">
    <property type="match status" value="1"/>
</dbReference>
<dbReference type="Proteomes" id="UP000436858">
    <property type="component" value="Unassembled WGS sequence"/>
</dbReference>
<reference evidence="5 9" key="2">
    <citation type="submission" date="2018-08" db="EMBL/GenBank/DDBJ databases">
        <title>A genome reference for cultivated species of the human gut microbiota.</title>
        <authorList>
            <person name="Zou Y."/>
            <person name="Xue W."/>
            <person name="Luo G."/>
        </authorList>
    </citation>
    <scope>NUCLEOTIDE SEQUENCE [LARGE SCALE GENOMIC DNA]</scope>
    <source>
        <strain evidence="5 9">AF37-12</strain>
    </source>
</reference>
<dbReference type="Proteomes" id="UP001156218">
    <property type="component" value="Chromosome"/>
</dbReference>
<dbReference type="EMBL" id="WCRY01000021">
    <property type="protein sequence ID" value="KAB4477689.1"/>
    <property type="molecule type" value="Genomic_DNA"/>
</dbReference>
<dbReference type="EMBL" id="QROV01000012">
    <property type="protein sequence ID" value="RHL58795.1"/>
    <property type="molecule type" value="Genomic_DNA"/>
</dbReference>
<gene>
    <name evidence="5" type="ORF">DW011_12015</name>
    <name evidence="2" type="ORF">ERS852511_03299</name>
    <name evidence="4" type="ORF">GAN91_19495</name>
    <name evidence="3" type="ORF">GAN93_08420</name>
    <name evidence="7" type="ORF">KQP59_16745</name>
    <name evidence="6" type="ORF">KQP68_00475</name>
</gene>
<evidence type="ECO:0000313" key="3">
    <source>
        <dbReference type="EMBL" id="KAB4453141.1"/>
    </source>
</evidence>
<reference evidence="10 11" key="3">
    <citation type="journal article" date="2019" name="Nat. Med.">
        <title>A library of human gut bacterial isolates paired with longitudinal multiomics data enables mechanistic microbiome research.</title>
        <authorList>
            <person name="Poyet M."/>
            <person name="Groussin M."/>
            <person name="Gibbons S.M."/>
            <person name="Avila-Pacheco J."/>
            <person name="Jiang X."/>
            <person name="Kearney S.M."/>
            <person name="Perrotta A.R."/>
            <person name="Berdy B."/>
            <person name="Zhao S."/>
            <person name="Lieberman T.D."/>
            <person name="Swanson P.K."/>
            <person name="Smith M."/>
            <person name="Roesemann S."/>
            <person name="Alexander J.E."/>
            <person name="Rich S.A."/>
            <person name="Livny J."/>
            <person name="Vlamakis H."/>
            <person name="Clish C."/>
            <person name="Bullock K."/>
            <person name="Deik A."/>
            <person name="Scott J."/>
            <person name="Pierce K.A."/>
            <person name="Xavier R.J."/>
            <person name="Alm E.J."/>
        </authorList>
    </citation>
    <scope>NUCLEOTIDE SEQUENCE [LARGE SCALE GENOMIC DNA]</scope>
    <source>
        <strain evidence="4 10">BIOML-A162</strain>
        <strain evidence="3 11">BIOML-A165</strain>
    </source>
</reference>
<accession>C6IPE3</accession>
<evidence type="ECO:0000313" key="6">
    <source>
        <dbReference type="EMBL" id="UYU66789.1"/>
    </source>
</evidence>
<evidence type="ECO:0000313" key="7">
    <source>
        <dbReference type="EMBL" id="UYU69920.1"/>
    </source>
</evidence>
<evidence type="ECO:0000313" key="5">
    <source>
        <dbReference type="EMBL" id="RHL58795.1"/>
    </source>
</evidence>
<reference evidence="2 8" key="1">
    <citation type="submission" date="2015-09" db="EMBL/GenBank/DDBJ databases">
        <authorList>
            <consortium name="Pathogen Informatics"/>
        </authorList>
    </citation>
    <scope>NUCLEOTIDE SEQUENCE [LARGE SCALE GENOMIC DNA]</scope>
    <source>
        <strain evidence="2 8">2789STDY5834899</strain>
    </source>
</reference>